<dbReference type="EMBL" id="BARU01017292">
    <property type="protein sequence ID" value="GAH58647.1"/>
    <property type="molecule type" value="Genomic_DNA"/>
</dbReference>
<feature type="domain" description="Hydantoinase A/oxoprolinase" evidence="1">
    <location>
        <begin position="1"/>
        <end position="104"/>
    </location>
</feature>
<evidence type="ECO:0000259" key="1">
    <source>
        <dbReference type="Pfam" id="PF01968"/>
    </source>
</evidence>
<dbReference type="GO" id="GO:0005829">
    <property type="term" value="C:cytosol"/>
    <property type="evidence" value="ECO:0007669"/>
    <property type="project" value="TreeGrafter"/>
</dbReference>
<organism evidence="3">
    <name type="scientific">marine sediment metagenome</name>
    <dbReference type="NCBI Taxonomy" id="412755"/>
    <lineage>
        <taxon>unclassified sequences</taxon>
        <taxon>metagenomes</taxon>
        <taxon>ecological metagenomes</taxon>
    </lineage>
</organism>
<dbReference type="InterPro" id="IPR049517">
    <property type="entry name" value="ACX-like_C"/>
</dbReference>
<reference evidence="3" key="1">
    <citation type="journal article" date="2014" name="Front. Microbiol.">
        <title>High frequency of phylogenetically diverse reductive dehalogenase-homologous genes in deep subseafloor sedimentary metagenomes.</title>
        <authorList>
            <person name="Kawai M."/>
            <person name="Futagami T."/>
            <person name="Toyoda A."/>
            <person name="Takaki Y."/>
            <person name="Nishi S."/>
            <person name="Hori S."/>
            <person name="Arai W."/>
            <person name="Tsubouchi T."/>
            <person name="Morono Y."/>
            <person name="Uchiyama I."/>
            <person name="Ito T."/>
            <person name="Fujiyama A."/>
            <person name="Inagaki F."/>
            <person name="Takami H."/>
        </authorList>
    </citation>
    <scope>NUCLEOTIDE SEQUENCE</scope>
    <source>
        <strain evidence="3">Expedition CK06-06</strain>
    </source>
</reference>
<gene>
    <name evidence="3" type="ORF">S03H2_28696</name>
</gene>
<dbReference type="InterPro" id="IPR045079">
    <property type="entry name" value="Oxoprolinase-like"/>
</dbReference>
<dbReference type="AlphaFoldDB" id="X1GN91"/>
<sequence length="295" mass="33213">GKMELFPGRSREALENLAKKINKSLIETAAGIIEIANANMEKAIRVISIERGFDPRDFALFSFGGAGGMHAADIASHLKMPRVIVPKNAGVLSSLGLLMADSIKDYSKSILKTAEKTSKEELENHFKKLIEKSIKSMKEDGFQEDAVTIFSFLDLRYQGQSYEITIPYRNKITSNLSFVSDFHKAHRKLYSYHHEQRAVEIVNIRVKAVGTTKKIKLKRLPPKNKNPERAFMKKQTIHYEGKAWQASVFKRVLLATGNKIKGPALIADSESTTFLPPSYTLEVDGFLNLIIQRED</sequence>
<protein>
    <submittedName>
        <fullName evidence="3">Uncharacterized protein</fullName>
    </submittedName>
</protein>
<comment type="caution">
    <text evidence="3">The sequence shown here is derived from an EMBL/GenBank/DDBJ whole genome shotgun (WGS) entry which is preliminary data.</text>
</comment>
<name>X1GN91_9ZZZZ</name>
<evidence type="ECO:0000313" key="3">
    <source>
        <dbReference type="EMBL" id="GAH58647.1"/>
    </source>
</evidence>
<feature type="domain" description="Acetophenone carboxylase-like C-terminal" evidence="2">
    <location>
        <begin position="116"/>
        <end position="285"/>
    </location>
</feature>
<dbReference type="GO" id="GO:0017168">
    <property type="term" value="F:5-oxoprolinase (ATP-hydrolyzing) activity"/>
    <property type="evidence" value="ECO:0007669"/>
    <property type="project" value="TreeGrafter"/>
</dbReference>
<feature type="non-terminal residue" evidence="3">
    <location>
        <position position="1"/>
    </location>
</feature>
<evidence type="ECO:0000259" key="2">
    <source>
        <dbReference type="Pfam" id="PF19278"/>
    </source>
</evidence>
<proteinExistence type="predicted"/>
<dbReference type="PANTHER" id="PTHR11365:SF23">
    <property type="entry name" value="HYPOTHETICAL 5-OXOPROLINASE (EUROFUNG)-RELATED"/>
    <property type="match status" value="1"/>
</dbReference>
<dbReference type="PANTHER" id="PTHR11365">
    <property type="entry name" value="5-OXOPROLINASE RELATED"/>
    <property type="match status" value="1"/>
</dbReference>
<dbReference type="InterPro" id="IPR002821">
    <property type="entry name" value="Hydantoinase_A"/>
</dbReference>
<dbReference type="Pfam" id="PF01968">
    <property type="entry name" value="Hydantoinase_A"/>
    <property type="match status" value="1"/>
</dbReference>
<dbReference type="GO" id="GO:0006749">
    <property type="term" value="P:glutathione metabolic process"/>
    <property type="evidence" value="ECO:0007669"/>
    <property type="project" value="TreeGrafter"/>
</dbReference>
<dbReference type="Pfam" id="PF19278">
    <property type="entry name" value="Hydant_A_C"/>
    <property type="match status" value="1"/>
</dbReference>
<accession>X1GN91</accession>